<keyword evidence="2" id="KW-0479">Metal-binding</keyword>
<accession>A0A0B7NNM4</accession>
<evidence type="ECO:0000259" key="8">
    <source>
        <dbReference type="PROSITE" id="PS50114"/>
    </source>
</evidence>
<dbReference type="STRING" id="35722.A0A0B7NNM4"/>
<dbReference type="InterPro" id="IPR000679">
    <property type="entry name" value="Znf_GATA"/>
</dbReference>
<evidence type="ECO:0000256" key="5">
    <source>
        <dbReference type="ARBA" id="ARBA00023242"/>
    </source>
</evidence>
<keyword evidence="4" id="KW-0862">Zinc</keyword>
<dbReference type="InterPro" id="IPR039355">
    <property type="entry name" value="Transcription_factor_GATA"/>
</dbReference>
<feature type="domain" description="GATA-type" evidence="8">
    <location>
        <begin position="266"/>
        <end position="327"/>
    </location>
</feature>
<evidence type="ECO:0000256" key="2">
    <source>
        <dbReference type="ARBA" id="ARBA00022723"/>
    </source>
</evidence>
<dbReference type="SUPFAM" id="SSF57716">
    <property type="entry name" value="Glucocorticoid receptor-like (DNA-binding domain)"/>
    <property type="match status" value="2"/>
</dbReference>
<evidence type="ECO:0000256" key="7">
    <source>
        <dbReference type="SAM" id="MobiDB-lite"/>
    </source>
</evidence>
<dbReference type="Proteomes" id="UP000054107">
    <property type="component" value="Unassembled WGS sequence"/>
</dbReference>
<proteinExistence type="predicted"/>
<dbReference type="GO" id="GO:0045944">
    <property type="term" value="P:positive regulation of transcription by RNA polymerase II"/>
    <property type="evidence" value="ECO:0007669"/>
    <property type="project" value="TreeGrafter"/>
</dbReference>
<dbReference type="InterPro" id="IPR013088">
    <property type="entry name" value="Znf_NHR/GATA"/>
</dbReference>
<name>A0A0B7NNM4_9FUNG</name>
<dbReference type="EMBL" id="LN733615">
    <property type="protein sequence ID" value="CEP17145.1"/>
    <property type="molecule type" value="Genomic_DNA"/>
</dbReference>
<sequence length="405" mass="44513">MTESNDFLLLSSDIFGKDQLLSNFLQDHNQQQISPVIETNFPSPASSNDSLDSPELNNNLSIDPNVLQNLPMSVLQSLAAMYQQNNSNDNLESFDQFVKFEDDNNTTVANNSTVNDVAVAAPALTPPTPLSNTAAATTTSIGATSSPAAIAPTTASKPKAYRPPRQLECHNCHVTKTPLWRRTPDRAHSLCNACGLYYKQYGTHRPLHVRQKQQSSKQASPVTASTSVVTSPINPPTSHVSPPTTVAAEMATNLLRPILSHPSNQKQHQHQCNNCHQTNVALWRKNENSEALCNDCNFVQDGVVVGSPINNKRSHDSVSQDTLEEQRPIKIPHVNHETPVLFPATPAMPPTPPSVAAQSKEWAEIDDTRFKSLLGRMNTQQMHGFLGMLERRCAILRSILVPQQE</sequence>
<evidence type="ECO:0000256" key="3">
    <source>
        <dbReference type="ARBA" id="ARBA00022771"/>
    </source>
</evidence>
<feature type="compositionally biased region" description="Low complexity" evidence="7">
    <location>
        <begin position="219"/>
        <end position="243"/>
    </location>
</feature>
<comment type="subcellular location">
    <subcellularLocation>
        <location evidence="1">Nucleus</location>
    </subcellularLocation>
</comment>
<dbReference type="PROSITE" id="PS50114">
    <property type="entry name" value="GATA_ZN_FINGER_2"/>
    <property type="match status" value="2"/>
</dbReference>
<feature type="domain" description="GATA-type" evidence="8">
    <location>
        <begin position="167"/>
        <end position="217"/>
    </location>
</feature>
<organism evidence="9 10">
    <name type="scientific">Parasitella parasitica</name>
    <dbReference type="NCBI Taxonomy" id="35722"/>
    <lineage>
        <taxon>Eukaryota</taxon>
        <taxon>Fungi</taxon>
        <taxon>Fungi incertae sedis</taxon>
        <taxon>Mucoromycota</taxon>
        <taxon>Mucoromycotina</taxon>
        <taxon>Mucoromycetes</taxon>
        <taxon>Mucorales</taxon>
        <taxon>Mucorineae</taxon>
        <taxon>Mucoraceae</taxon>
        <taxon>Parasitella</taxon>
    </lineage>
</organism>
<dbReference type="SMART" id="SM00401">
    <property type="entry name" value="ZnF_GATA"/>
    <property type="match status" value="2"/>
</dbReference>
<dbReference type="GO" id="GO:0000122">
    <property type="term" value="P:negative regulation of transcription by RNA polymerase II"/>
    <property type="evidence" value="ECO:0007669"/>
    <property type="project" value="TreeGrafter"/>
</dbReference>
<keyword evidence="3 6" id="KW-0863">Zinc-finger</keyword>
<keyword evidence="10" id="KW-1185">Reference proteome</keyword>
<dbReference type="GO" id="GO:0000981">
    <property type="term" value="F:DNA-binding transcription factor activity, RNA polymerase II-specific"/>
    <property type="evidence" value="ECO:0007669"/>
    <property type="project" value="TreeGrafter"/>
</dbReference>
<dbReference type="GO" id="GO:0008270">
    <property type="term" value="F:zinc ion binding"/>
    <property type="evidence" value="ECO:0007669"/>
    <property type="project" value="UniProtKB-KW"/>
</dbReference>
<evidence type="ECO:0000313" key="10">
    <source>
        <dbReference type="Proteomes" id="UP000054107"/>
    </source>
</evidence>
<evidence type="ECO:0000313" key="9">
    <source>
        <dbReference type="EMBL" id="CEP17145.1"/>
    </source>
</evidence>
<dbReference type="GO" id="GO:0000978">
    <property type="term" value="F:RNA polymerase II cis-regulatory region sequence-specific DNA binding"/>
    <property type="evidence" value="ECO:0007669"/>
    <property type="project" value="TreeGrafter"/>
</dbReference>
<dbReference type="CDD" id="cd00202">
    <property type="entry name" value="ZnF_GATA"/>
    <property type="match status" value="1"/>
</dbReference>
<feature type="compositionally biased region" description="Polar residues" evidence="7">
    <location>
        <begin position="40"/>
        <end position="59"/>
    </location>
</feature>
<dbReference type="OrthoDB" id="515401at2759"/>
<reference evidence="9 10" key="1">
    <citation type="submission" date="2014-09" db="EMBL/GenBank/DDBJ databases">
        <authorList>
            <person name="Ellenberger Sabrina"/>
        </authorList>
    </citation>
    <scope>NUCLEOTIDE SEQUENCE [LARGE SCALE GENOMIC DNA]</scope>
    <source>
        <strain evidence="9 10">CBS 412.66</strain>
    </source>
</reference>
<gene>
    <name evidence="9" type="primary">PARPA_11438.1 scaffold 44122</name>
</gene>
<keyword evidence="5" id="KW-0539">Nucleus</keyword>
<dbReference type="AlphaFoldDB" id="A0A0B7NNM4"/>
<evidence type="ECO:0000256" key="1">
    <source>
        <dbReference type="ARBA" id="ARBA00004123"/>
    </source>
</evidence>
<protein>
    <recommendedName>
        <fullName evidence="8">GATA-type domain-containing protein</fullName>
    </recommendedName>
</protein>
<feature type="region of interest" description="Disordered" evidence="7">
    <location>
        <begin position="210"/>
        <end position="243"/>
    </location>
</feature>
<dbReference type="Pfam" id="PF00320">
    <property type="entry name" value="GATA"/>
    <property type="match status" value="1"/>
</dbReference>
<feature type="region of interest" description="Disordered" evidence="7">
    <location>
        <begin position="38"/>
        <end position="59"/>
    </location>
</feature>
<evidence type="ECO:0000256" key="4">
    <source>
        <dbReference type="ARBA" id="ARBA00022833"/>
    </source>
</evidence>
<evidence type="ECO:0000256" key="6">
    <source>
        <dbReference type="PROSITE-ProRule" id="PRU00094"/>
    </source>
</evidence>
<dbReference type="PANTHER" id="PTHR10071">
    <property type="entry name" value="TRANSCRIPTION FACTOR GATA FAMILY MEMBER"/>
    <property type="match status" value="1"/>
</dbReference>
<dbReference type="Gene3D" id="3.30.50.10">
    <property type="entry name" value="Erythroid Transcription Factor GATA-1, subunit A"/>
    <property type="match status" value="2"/>
</dbReference>
<dbReference type="PANTHER" id="PTHR10071:SF281">
    <property type="entry name" value="BOX A-BINDING FACTOR-RELATED"/>
    <property type="match status" value="1"/>
</dbReference>
<dbReference type="GO" id="GO:0005634">
    <property type="term" value="C:nucleus"/>
    <property type="evidence" value="ECO:0007669"/>
    <property type="project" value="UniProtKB-SubCell"/>
</dbReference>